<dbReference type="Proteomes" id="UP001287356">
    <property type="component" value="Unassembled WGS sequence"/>
</dbReference>
<dbReference type="SMART" id="SM00174">
    <property type="entry name" value="RHO"/>
    <property type="match status" value="1"/>
</dbReference>
<dbReference type="PANTHER" id="PTHR24072">
    <property type="entry name" value="RHO FAMILY GTPASE"/>
    <property type="match status" value="1"/>
</dbReference>
<dbReference type="SUPFAM" id="SSF52540">
    <property type="entry name" value="P-loop containing nucleoside triphosphate hydrolases"/>
    <property type="match status" value="1"/>
</dbReference>
<keyword evidence="1" id="KW-0547">Nucleotide-binding</keyword>
<feature type="non-terminal residue" evidence="5">
    <location>
        <position position="428"/>
    </location>
</feature>
<keyword evidence="3" id="KW-0732">Signal</keyword>
<evidence type="ECO:0000313" key="5">
    <source>
        <dbReference type="EMBL" id="KAK3360995.1"/>
    </source>
</evidence>
<keyword evidence="2" id="KW-0342">GTP-binding</keyword>
<keyword evidence="5" id="KW-0034">Amyloid</keyword>
<evidence type="ECO:0000256" key="2">
    <source>
        <dbReference type="ARBA" id="ARBA00023134"/>
    </source>
</evidence>
<evidence type="ECO:0000256" key="3">
    <source>
        <dbReference type="SAM" id="SignalP"/>
    </source>
</evidence>
<reference evidence="5" key="1">
    <citation type="journal article" date="2023" name="Mol. Phylogenet. Evol.">
        <title>Genome-scale phylogeny and comparative genomics of the fungal order Sordariales.</title>
        <authorList>
            <person name="Hensen N."/>
            <person name="Bonometti L."/>
            <person name="Westerberg I."/>
            <person name="Brannstrom I.O."/>
            <person name="Guillou S."/>
            <person name="Cros-Aarteil S."/>
            <person name="Calhoun S."/>
            <person name="Haridas S."/>
            <person name="Kuo A."/>
            <person name="Mondo S."/>
            <person name="Pangilinan J."/>
            <person name="Riley R."/>
            <person name="LaButti K."/>
            <person name="Andreopoulos B."/>
            <person name="Lipzen A."/>
            <person name="Chen C."/>
            <person name="Yan M."/>
            <person name="Daum C."/>
            <person name="Ng V."/>
            <person name="Clum A."/>
            <person name="Steindorff A."/>
            <person name="Ohm R.A."/>
            <person name="Martin F."/>
            <person name="Silar P."/>
            <person name="Natvig D.O."/>
            <person name="Lalanne C."/>
            <person name="Gautier V."/>
            <person name="Ament-Velasquez S.L."/>
            <person name="Kruys A."/>
            <person name="Hutchinson M.I."/>
            <person name="Powell A.J."/>
            <person name="Barry K."/>
            <person name="Miller A.N."/>
            <person name="Grigoriev I.V."/>
            <person name="Debuchy R."/>
            <person name="Gladieux P."/>
            <person name="Hiltunen Thoren M."/>
            <person name="Johannesson H."/>
        </authorList>
    </citation>
    <scope>NUCLEOTIDE SEQUENCE</scope>
    <source>
        <strain evidence="5">CBS 958.72</strain>
    </source>
</reference>
<evidence type="ECO:0000259" key="4">
    <source>
        <dbReference type="Pfam" id="PF14479"/>
    </source>
</evidence>
<sequence length="428" mass="47423">GLSLGLAGVAGLFSACLECYQLVQRGATMQKDTVILITKFENQELRFTAWGRARVLFGPEECDPRLDEPQLGVRVFATLKCIKSLFEDERNLNRRYGLRQSSDTSSGLLPASKSTAMATSLMKQSQRFTLLNKAQWEIADREKFAELIQHLKDFNDDLETMTRATDVPRRQRIIVEYEIEEVDDVEVLEEMVMASEDDSDVVSDTASIRLERIREGSIRTVSARTATNSNSSASSVTARSSLSLSIDEVVMDFQYGCVAVGDSGTHVTDLLTVFTLGYFSTLYTPCDGQAAELTLWDLSGQQDYPQLRKVSYDWTDVVLICYSSGQSTEISAQSVERLLDDVATNCPEAPITVVGVIYPSDDAQMEASTNIRREQDRGIRATAERGGGRIAGHILCNVHTGEGVDNVFEIVRLPYLPYLLLVSVLDSS</sequence>
<dbReference type="AlphaFoldDB" id="A0AAE0JT53"/>
<accession>A0AAE0JT53</accession>
<gene>
    <name evidence="5" type="ORF">B0T24DRAFT_539779</name>
</gene>
<evidence type="ECO:0000313" key="6">
    <source>
        <dbReference type="Proteomes" id="UP001287356"/>
    </source>
</evidence>
<dbReference type="InterPro" id="IPR027417">
    <property type="entry name" value="P-loop_NTPase"/>
</dbReference>
<feature type="domain" description="Prion-inhibition and propagation HeLo" evidence="4">
    <location>
        <begin position="1"/>
        <end position="190"/>
    </location>
</feature>
<feature type="chain" id="PRO_5042054129" evidence="3">
    <location>
        <begin position="20"/>
        <end position="428"/>
    </location>
</feature>
<dbReference type="InterPro" id="IPR001806">
    <property type="entry name" value="Small_GTPase"/>
</dbReference>
<dbReference type="Pfam" id="PF00071">
    <property type="entry name" value="Ras"/>
    <property type="match status" value="1"/>
</dbReference>
<dbReference type="InterPro" id="IPR029498">
    <property type="entry name" value="HeLo_dom"/>
</dbReference>
<name>A0AAE0JT53_9PEZI</name>
<proteinExistence type="predicted"/>
<dbReference type="GO" id="GO:0005525">
    <property type="term" value="F:GTP binding"/>
    <property type="evidence" value="ECO:0007669"/>
    <property type="project" value="UniProtKB-KW"/>
</dbReference>
<dbReference type="GO" id="GO:0007264">
    <property type="term" value="P:small GTPase-mediated signal transduction"/>
    <property type="evidence" value="ECO:0007669"/>
    <property type="project" value="InterPro"/>
</dbReference>
<keyword evidence="6" id="KW-1185">Reference proteome</keyword>
<feature type="signal peptide" evidence="3">
    <location>
        <begin position="1"/>
        <end position="19"/>
    </location>
</feature>
<evidence type="ECO:0000256" key="1">
    <source>
        <dbReference type="ARBA" id="ARBA00022741"/>
    </source>
</evidence>
<dbReference type="InterPro" id="IPR038305">
    <property type="entry name" value="HeLo_sf"/>
</dbReference>
<organism evidence="5 6">
    <name type="scientific">Lasiosphaeria ovina</name>
    <dbReference type="NCBI Taxonomy" id="92902"/>
    <lineage>
        <taxon>Eukaryota</taxon>
        <taxon>Fungi</taxon>
        <taxon>Dikarya</taxon>
        <taxon>Ascomycota</taxon>
        <taxon>Pezizomycotina</taxon>
        <taxon>Sordariomycetes</taxon>
        <taxon>Sordariomycetidae</taxon>
        <taxon>Sordariales</taxon>
        <taxon>Lasiosphaeriaceae</taxon>
        <taxon>Lasiosphaeria</taxon>
    </lineage>
</organism>
<keyword evidence="5" id="KW-0640">Prion</keyword>
<dbReference type="InterPro" id="IPR003578">
    <property type="entry name" value="Small_GTPase_Rho"/>
</dbReference>
<dbReference type="Pfam" id="PF14479">
    <property type="entry name" value="HeLo"/>
    <property type="match status" value="1"/>
</dbReference>
<dbReference type="EMBL" id="JAULSN010000013">
    <property type="protein sequence ID" value="KAK3360995.1"/>
    <property type="molecule type" value="Genomic_DNA"/>
</dbReference>
<comment type="caution">
    <text evidence="5">The sequence shown here is derived from an EMBL/GenBank/DDBJ whole genome shotgun (WGS) entry which is preliminary data.</text>
</comment>
<dbReference type="Gene3D" id="1.20.120.1020">
    <property type="entry name" value="Prion-inhibition and propagation, HeLo domain"/>
    <property type="match status" value="1"/>
</dbReference>
<dbReference type="GO" id="GO:0003924">
    <property type="term" value="F:GTPase activity"/>
    <property type="evidence" value="ECO:0007669"/>
    <property type="project" value="InterPro"/>
</dbReference>
<protein>
    <submittedName>
        <fullName evidence="5">Prion-inhibition and propagation-domain-containing protein</fullName>
    </submittedName>
</protein>
<dbReference type="Gene3D" id="3.40.50.300">
    <property type="entry name" value="P-loop containing nucleotide triphosphate hydrolases"/>
    <property type="match status" value="1"/>
</dbReference>
<reference evidence="5" key="2">
    <citation type="submission" date="2023-06" db="EMBL/GenBank/DDBJ databases">
        <authorList>
            <consortium name="Lawrence Berkeley National Laboratory"/>
            <person name="Haridas S."/>
            <person name="Hensen N."/>
            <person name="Bonometti L."/>
            <person name="Westerberg I."/>
            <person name="Brannstrom I.O."/>
            <person name="Guillou S."/>
            <person name="Cros-Aarteil S."/>
            <person name="Calhoun S."/>
            <person name="Kuo A."/>
            <person name="Mondo S."/>
            <person name="Pangilinan J."/>
            <person name="Riley R."/>
            <person name="Labutti K."/>
            <person name="Andreopoulos B."/>
            <person name="Lipzen A."/>
            <person name="Chen C."/>
            <person name="Yanf M."/>
            <person name="Daum C."/>
            <person name="Ng V."/>
            <person name="Clum A."/>
            <person name="Steindorff A."/>
            <person name="Ohm R."/>
            <person name="Martin F."/>
            <person name="Silar P."/>
            <person name="Natvig D."/>
            <person name="Lalanne C."/>
            <person name="Gautier V."/>
            <person name="Ament-Velasquez S.L."/>
            <person name="Kruys A."/>
            <person name="Hutchinson M.I."/>
            <person name="Powell A.J."/>
            <person name="Barry K."/>
            <person name="Miller A.N."/>
            <person name="Grigoriev I.V."/>
            <person name="Debuchy R."/>
            <person name="Gladieux P."/>
            <person name="Thoren M.H."/>
            <person name="Johannesson H."/>
        </authorList>
    </citation>
    <scope>NUCLEOTIDE SEQUENCE</scope>
    <source>
        <strain evidence="5">CBS 958.72</strain>
    </source>
</reference>